<comment type="caution">
    <text evidence="11">The sequence shown here is derived from an EMBL/GenBank/DDBJ whole genome shotgun (WGS) entry which is preliminary data.</text>
</comment>
<evidence type="ECO:0000256" key="6">
    <source>
        <dbReference type="ARBA" id="ARBA00022847"/>
    </source>
</evidence>
<reference evidence="11 12" key="1">
    <citation type="submission" date="2024-01" db="EMBL/GenBank/DDBJ databases">
        <title>novel species in genus Adlercreutzia.</title>
        <authorList>
            <person name="Liu X."/>
        </authorList>
    </citation>
    <scope>NUCLEOTIDE SEQUENCE [LARGE SCALE GENOMIC DNA]</scope>
    <source>
        <strain evidence="11 12">R7</strain>
    </source>
</reference>
<comment type="similarity">
    <text evidence="2">Belongs to the major facilitator superfamily. Metabolite:H+ Symporter (MHS) family (TC 2.A.1.6) family.</text>
</comment>
<dbReference type="InterPro" id="IPR011701">
    <property type="entry name" value="MFS"/>
</dbReference>
<feature type="transmembrane region" description="Helical" evidence="9">
    <location>
        <begin position="297"/>
        <end position="314"/>
    </location>
</feature>
<dbReference type="InterPro" id="IPR051084">
    <property type="entry name" value="H+-coupled_symporters"/>
</dbReference>
<gene>
    <name evidence="11" type="ORF">VIN30_07970</name>
</gene>
<evidence type="ECO:0000256" key="5">
    <source>
        <dbReference type="ARBA" id="ARBA00022692"/>
    </source>
</evidence>
<evidence type="ECO:0000256" key="1">
    <source>
        <dbReference type="ARBA" id="ARBA00004651"/>
    </source>
</evidence>
<evidence type="ECO:0000256" key="3">
    <source>
        <dbReference type="ARBA" id="ARBA00022448"/>
    </source>
</evidence>
<dbReference type="RefSeq" id="WP_338210672.1">
    <property type="nucleotide sequence ID" value="NZ_JAYMFF010000014.1"/>
</dbReference>
<keyword evidence="4" id="KW-1003">Cell membrane</keyword>
<dbReference type="SUPFAM" id="SSF103473">
    <property type="entry name" value="MFS general substrate transporter"/>
    <property type="match status" value="1"/>
</dbReference>
<feature type="transmembrane region" description="Helical" evidence="9">
    <location>
        <begin position="165"/>
        <end position="189"/>
    </location>
</feature>
<keyword evidence="7 9" id="KW-1133">Transmembrane helix</keyword>
<dbReference type="PROSITE" id="PS00216">
    <property type="entry name" value="SUGAR_TRANSPORT_1"/>
    <property type="match status" value="1"/>
</dbReference>
<feature type="transmembrane region" description="Helical" evidence="9">
    <location>
        <begin position="417"/>
        <end position="436"/>
    </location>
</feature>
<accession>A0ABU6IIV7</accession>
<dbReference type="PANTHER" id="PTHR43528:SF1">
    <property type="entry name" value="ALPHA-KETOGLUTARATE PERMEASE"/>
    <property type="match status" value="1"/>
</dbReference>
<dbReference type="PROSITE" id="PS50850">
    <property type="entry name" value="MFS"/>
    <property type="match status" value="1"/>
</dbReference>
<evidence type="ECO:0000259" key="10">
    <source>
        <dbReference type="PROSITE" id="PS50850"/>
    </source>
</evidence>
<keyword evidence="5 9" id="KW-0812">Transmembrane</keyword>
<comment type="subcellular location">
    <subcellularLocation>
        <location evidence="1">Cell membrane</location>
        <topology evidence="1">Multi-pass membrane protein</topology>
    </subcellularLocation>
</comment>
<name>A0ABU6IIV7_9ACTN</name>
<keyword evidence="12" id="KW-1185">Reference proteome</keyword>
<feature type="transmembrane region" description="Helical" evidence="9">
    <location>
        <begin position="258"/>
        <end position="277"/>
    </location>
</feature>
<organism evidence="11 12">
    <name type="scientific">Adlercreutzia wanghongyangiae</name>
    <dbReference type="NCBI Taxonomy" id="3111451"/>
    <lineage>
        <taxon>Bacteria</taxon>
        <taxon>Bacillati</taxon>
        <taxon>Actinomycetota</taxon>
        <taxon>Coriobacteriia</taxon>
        <taxon>Eggerthellales</taxon>
        <taxon>Eggerthellaceae</taxon>
        <taxon>Adlercreutzia</taxon>
    </lineage>
</organism>
<dbReference type="Gene3D" id="1.20.1250.20">
    <property type="entry name" value="MFS general substrate transporter like domains"/>
    <property type="match status" value="2"/>
</dbReference>
<feature type="transmembrane region" description="Helical" evidence="9">
    <location>
        <begin position="98"/>
        <end position="123"/>
    </location>
</feature>
<evidence type="ECO:0000313" key="12">
    <source>
        <dbReference type="Proteomes" id="UP001349994"/>
    </source>
</evidence>
<dbReference type="InterPro" id="IPR020846">
    <property type="entry name" value="MFS_dom"/>
</dbReference>
<dbReference type="Proteomes" id="UP001349994">
    <property type="component" value="Unassembled WGS sequence"/>
</dbReference>
<feature type="transmembrane region" description="Helical" evidence="9">
    <location>
        <begin position="326"/>
        <end position="344"/>
    </location>
</feature>
<dbReference type="InterPro" id="IPR036259">
    <property type="entry name" value="MFS_trans_sf"/>
</dbReference>
<keyword evidence="6" id="KW-0769">Symport</keyword>
<evidence type="ECO:0000256" key="2">
    <source>
        <dbReference type="ARBA" id="ARBA00008240"/>
    </source>
</evidence>
<feature type="transmembrane region" description="Helical" evidence="9">
    <location>
        <begin position="350"/>
        <end position="374"/>
    </location>
</feature>
<keyword evidence="8 9" id="KW-0472">Membrane</keyword>
<dbReference type="Pfam" id="PF07690">
    <property type="entry name" value="MFS_1"/>
    <property type="match status" value="1"/>
</dbReference>
<dbReference type="InterPro" id="IPR005829">
    <property type="entry name" value="Sugar_transporter_CS"/>
</dbReference>
<evidence type="ECO:0000313" key="11">
    <source>
        <dbReference type="EMBL" id="MEC4176385.1"/>
    </source>
</evidence>
<evidence type="ECO:0000256" key="8">
    <source>
        <dbReference type="ARBA" id="ARBA00023136"/>
    </source>
</evidence>
<keyword evidence="3" id="KW-0813">Transport</keyword>
<dbReference type="EMBL" id="JAYMFF010000014">
    <property type="protein sequence ID" value="MEC4176385.1"/>
    <property type="molecule type" value="Genomic_DNA"/>
</dbReference>
<feature type="transmembrane region" description="Helical" evidence="9">
    <location>
        <begin position="386"/>
        <end position="411"/>
    </location>
</feature>
<evidence type="ECO:0000256" key="9">
    <source>
        <dbReference type="SAM" id="Phobius"/>
    </source>
</evidence>
<protein>
    <submittedName>
        <fullName evidence="11">MFS transporter</fullName>
    </submittedName>
</protein>
<evidence type="ECO:0000256" key="7">
    <source>
        <dbReference type="ARBA" id="ARBA00022989"/>
    </source>
</evidence>
<dbReference type="PANTHER" id="PTHR43528">
    <property type="entry name" value="ALPHA-KETOGLUTARATE PERMEASE"/>
    <property type="match status" value="1"/>
</dbReference>
<feature type="transmembrane region" description="Helical" evidence="9">
    <location>
        <begin position="63"/>
        <end position="86"/>
    </location>
</feature>
<feature type="transmembrane region" description="Helical" evidence="9">
    <location>
        <begin position="201"/>
        <end position="220"/>
    </location>
</feature>
<feature type="transmembrane region" description="Helical" evidence="9">
    <location>
        <begin position="39"/>
        <end position="57"/>
    </location>
</feature>
<evidence type="ECO:0000256" key="4">
    <source>
        <dbReference type="ARBA" id="ARBA00022475"/>
    </source>
</evidence>
<feature type="domain" description="Major facilitator superfamily (MFS) profile" evidence="10">
    <location>
        <begin position="27"/>
        <end position="442"/>
    </location>
</feature>
<sequence length="449" mass="49305">MSAKTPVKSTTFADATEAEKHAVLRKVTGSSFLGNFIEWFDYASYSYLATVIALVFFPAEDRFVGVMSAFAVFALSFLVRPIGAIFWGNMGDKKGRKWALSVSILLMSGATFLIGCLPGYAMIGVGAPLLLLVLRMVQSFSAAGEYAGAATFIAEYAPKNHRGFYCSMVPASTATGLLVGSLLATFMFNTWGAESSFVIDWGWRIPFWLALPLGYITHYIRTHLEDSPVYADMQDRLKAAGEEVEHPIRTLFKKHFKVLVISFGACVLNAVGFYAVLTYLPNYLETVLQYNPGDASTITTIVLIVYIGFIFLSGRISDRFGRKKMLIGACVGFIVFTVPAFILLGSMNFWVILLVELVMCLILTINDGTLASYLTETFPTDVRYSGFALSFNLANAIFGGSASFISFWLISITGNDIAPAWYMVVIALIALVAMLFTHDHSGKKLEDVK</sequence>
<proteinExistence type="inferred from homology"/>